<evidence type="ECO:0000256" key="1">
    <source>
        <dbReference type="SAM" id="MobiDB-lite"/>
    </source>
</evidence>
<accession>A0A804MIM7</accession>
<proteinExistence type="predicted"/>
<feature type="compositionally biased region" description="Basic and acidic residues" evidence="1">
    <location>
        <begin position="145"/>
        <end position="173"/>
    </location>
</feature>
<organism evidence="2 3">
    <name type="scientific">Zea mays</name>
    <name type="common">Maize</name>
    <dbReference type="NCBI Taxonomy" id="4577"/>
    <lineage>
        <taxon>Eukaryota</taxon>
        <taxon>Viridiplantae</taxon>
        <taxon>Streptophyta</taxon>
        <taxon>Embryophyta</taxon>
        <taxon>Tracheophyta</taxon>
        <taxon>Spermatophyta</taxon>
        <taxon>Magnoliopsida</taxon>
        <taxon>Liliopsida</taxon>
        <taxon>Poales</taxon>
        <taxon>Poaceae</taxon>
        <taxon>PACMAD clade</taxon>
        <taxon>Panicoideae</taxon>
        <taxon>Andropogonodae</taxon>
        <taxon>Andropogoneae</taxon>
        <taxon>Tripsacinae</taxon>
        <taxon>Zea</taxon>
    </lineage>
</organism>
<dbReference type="InParanoid" id="A0A804MIM7"/>
<dbReference type="EnsemblPlants" id="Zm00001eb088690_T001">
    <property type="protein sequence ID" value="Zm00001eb088690_P001"/>
    <property type="gene ID" value="Zm00001eb088690"/>
</dbReference>
<feature type="region of interest" description="Disordered" evidence="1">
    <location>
        <begin position="1"/>
        <end position="32"/>
    </location>
</feature>
<feature type="compositionally biased region" description="Basic and acidic residues" evidence="1">
    <location>
        <begin position="66"/>
        <end position="91"/>
    </location>
</feature>
<name>A0A804MIM7_MAIZE</name>
<feature type="compositionally biased region" description="Basic and acidic residues" evidence="1">
    <location>
        <begin position="127"/>
        <end position="137"/>
    </location>
</feature>
<dbReference type="AlphaFoldDB" id="A0A804MIM7"/>
<evidence type="ECO:0000313" key="3">
    <source>
        <dbReference type="Proteomes" id="UP000007305"/>
    </source>
</evidence>
<keyword evidence="3" id="KW-1185">Reference proteome</keyword>
<dbReference type="Proteomes" id="UP000007305">
    <property type="component" value="Chromosome 2"/>
</dbReference>
<reference evidence="2" key="3">
    <citation type="submission" date="2021-05" db="UniProtKB">
        <authorList>
            <consortium name="EnsemblPlants"/>
        </authorList>
    </citation>
    <scope>IDENTIFICATION</scope>
    <source>
        <strain evidence="2">cv. B73</strain>
    </source>
</reference>
<dbReference type="Gramene" id="Zm00001eb088690_T001">
    <property type="protein sequence ID" value="Zm00001eb088690_P001"/>
    <property type="gene ID" value="Zm00001eb088690"/>
</dbReference>
<protein>
    <submittedName>
        <fullName evidence="2">Uncharacterized protein</fullName>
    </submittedName>
</protein>
<reference evidence="2" key="2">
    <citation type="submission" date="2019-07" db="EMBL/GenBank/DDBJ databases">
        <authorList>
            <person name="Seetharam A."/>
            <person name="Woodhouse M."/>
            <person name="Cannon E."/>
        </authorList>
    </citation>
    <scope>NUCLEOTIDE SEQUENCE [LARGE SCALE GENOMIC DNA]</scope>
    <source>
        <strain evidence="2">cv. B73</strain>
    </source>
</reference>
<sequence length="173" mass="19688">MEQGTRPGKGLGTGRGGWTQGEPWRWAPSSMDAGRREELTCWLGMEEEKSTRAIEGLRQGQGAAGKWRERSKGAARLLADRSWRRKPWPEHRRARRGHGWGRGTAGDLERSVLEDGAEEAVQKRNAGRRERETGVEELRDDDDDDRRQPRPDKAPARVSDKEEGDLERWDFSG</sequence>
<feature type="region of interest" description="Disordered" evidence="1">
    <location>
        <begin position="53"/>
        <end position="173"/>
    </location>
</feature>
<feature type="compositionally biased region" description="Gly residues" evidence="1">
    <location>
        <begin position="7"/>
        <end position="19"/>
    </location>
</feature>
<reference evidence="3" key="1">
    <citation type="submission" date="2015-12" db="EMBL/GenBank/DDBJ databases">
        <title>Update maize B73 reference genome by single molecule sequencing technologies.</title>
        <authorList>
            <consortium name="Maize Genome Sequencing Project"/>
            <person name="Ware D."/>
        </authorList>
    </citation>
    <scope>NUCLEOTIDE SEQUENCE [LARGE SCALE GENOMIC DNA]</scope>
    <source>
        <strain evidence="3">cv. B73</strain>
    </source>
</reference>
<evidence type="ECO:0000313" key="2">
    <source>
        <dbReference type="EnsemblPlants" id="Zm00001eb088690_P001"/>
    </source>
</evidence>